<name>A0A7Y4KTY8_9BACT</name>
<sequence length="59" mass="6223">MMSPVARSTVPLGTLSVPAMVMVLNWRLKPEGSMDAAEELVRSSVCPTLTVNAPAEPSP</sequence>
<dbReference type="Proteomes" id="UP000563426">
    <property type="component" value="Unassembled WGS sequence"/>
</dbReference>
<accession>A0A7Y4KTY8</accession>
<evidence type="ECO:0000313" key="1">
    <source>
        <dbReference type="EMBL" id="NOK38929.1"/>
    </source>
</evidence>
<evidence type="ECO:0000313" key="2">
    <source>
        <dbReference type="Proteomes" id="UP000563426"/>
    </source>
</evidence>
<keyword evidence="2" id="KW-1185">Reference proteome</keyword>
<dbReference type="AlphaFoldDB" id="A0A7Y4KTY8"/>
<dbReference type="RefSeq" id="WP_171438386.1">
    <property type="nucleotide sequence ID" value="NZ_JABFJV010000387.1"/>
</dbReference>
<dbReference type="EMBL" id="JABFJV010000387">
    <property type="protein sequence ID" value="NOK38929.1"/>
    <property type="molecule type" value="Genomic_DNA"/>
</dbReference>
<comment type="caution">
    <text evidence="1">The sequence shown here is derived from an EMBL/GenBank/DDBJ whole genome shotgun (WGS) entry which is preliminary data.</text>
</comment>
<gene>
    <name evidence="1" type="ORF">HMI49_37665</name>
</gene>
<reference evidence="1 2" key="1">
    <citation type="submission" date="2020-05" db="EMBL/GenBank/DDBJ databases">
        <authorList>
            <person name="Whitworth D."/>
        </authorList>
    </citation>
    <scope>NUCLEOTIDE SEQUENCE [LARGE SCALE GENOMIC DNA]</scope>
    <source>
        <strain evidence="1 2">AB043B</strain>
    </source>
</reference>
<proteinExistence type="predicted"/>
<organism evidence="1 2">
    <name type="scientific">Corallococcus exercitus</name>
    <dbReference type="NCBI Taxonomy" id="2316736"/>
    <lineage>
        <taxon>Bacteria</taxon>
        <taxon>Pseudomonadati</taxon>
        <taxon>Myxococcota</taxon>
        <taxon>Myxococcia</taxon>
        <taxon>Myxococcales</taxon>
        <taxon>Cystobacterineae</taxon>
        <taxon>Myxococcaceae</taxon>
        <taxon>Corallococcus</taxon>
    </lineage>
</organism>
<protein>
    <submittedName>
        <fullName evidence="1">Uncharacterized protein</fullName>
    </submittedName>
</protein>